<organism evidence="4">
    <name type="scientific">Hyalella azteca</name>
    <name type="common">Amphipod</name>
    <dbReference type="NCBI Taxonomy" id="294128"/>
    <lineage>
        <taxon>Eukaryota</taxon>
        <taxon>Metazoa</taxon>
        <taxon>Ecdysozoa</taxon>
        <taxon>Arthropoda</taxon>
        <taxon>Crustacea</taxon>
        <taxon>Multicrustacea</taxon>
        <taxon>Malacostraca</taxon>
        <taxon>Eumalacostraca</taxon>
        <taxon>Peracarida</taxon>
        <taxon>Amphipoda</taxon>
        <taxon>Senticaudata</taxon>
        <taxon>Talitrida</taxon>
        <taxon>Talitroidea</taxon>
        <taxon>Hyalellidae</taxon>
        <taxon>Hyalella</taxon>
    </lineage>
</organism>
<dbReference type="InterPro" id="IPR055129">
    <property type="entry name" value="YEATS_dom"/>
</dbReference>
<dbReference type="InterPro" id="IPR038704">
    <property type="entry name" value="YEAST_sf"/>
</dbReference>
<evidence type="ECO:0000256" key="1">
    <source>
        <dbReference type="ARBA" id="ARBA00023242"/>
    </source>
</evidence>
<comment type="subcellular location">
    <subcellularLocation>
        <location evidence="2">Nucleus</location>
    </subcellularLocation>
</comment>
<protein>
    <recommendedName>
        <fullName evidence="3">YEATS domain-containing protein</fullName>
    </recommendedName>
</protein>
<sequence>MDSALSSIKIWDLQGIRKMTDLATFNVGVVSGPHLSLVALNIELGHTARVLQHVTKEGFTHEWSVWVRGENDRSLADVVEKVVFTLHDSFKRPKRILKTPPFMITEKGYGGFFLPVEVFLQNNKQMRFEYDLSLQDLHEPPITLTRCERLTFYNPQEELKRKLLAAGGVSLTPYARVAPLIVPGAASRQRAAVSGYGGAGDCRVQVVATL</sequence>
<dbReference type="OrthoDB" id="10053467at2759"/>
<evidence type="ECO:0000256" key="2">
    <source>
        <dbReference type="PROSITE-ProRule" id="PRU00376"/>
    </source>
</evidence>
<reference evidence="4" key="3">
    <citation type="submission" date="2019-06" db="EMBL/GenBank/DDBJ databases">
        <authorList>
            <person name="Poynton C."/>
            <person name="Hasenbein S."/>
            <person name="Benoit J.B."/>
            <person name="Sepulveda M.S."/>
            <person name="Poelchau M.F."/>
            <person name="Murali S.C."/>
            <person name="Chen S."/>
            <person name="Glastad K.M."/>
            <person name="Werren J.H."/>
            <person name="Vineis J.H."/>
            <person name="Bowen J.L."/>
            <person name="Friedrich M."/>
            <person name="Jones J."/>
            <person name="Robertson H.M."/>
            <person name="Feyereisen R."/>
            <person name="Mechler-Hickson A."/>
            <person name="Mathers N."/>
            <person name="Lee C.E."/>
            <person name="Colbourne J.K."/>
            <person name="Biales A."/>
            <person name="Johnston J.S."/>
            <person name="Wellborn G.A."/>
            <person name="Rosendale A.J."/>
            <person name="Cridge A.G."/>
            <person name="Munoz-Torres M.C."/>
            <person name="Bain P.A."/>
            <person name="Manny A.R."/>
            <person name="Major K.M."/>
            <person name="Lambert F.N."/>
            <person name="Vulpe C.D."/>
            <person name="Tuck P."/>
            <person name="Blalock B.J."/>
            <person name="Lin Y.-Y."/>
            <person name="Smith M.E."/>
            <person name="Ochoa-Acuna H."/>
            <person name="Chen M.-J.M."/>
            <person name="Childers C.P."/>
            <person name="Qu J."/>
            <person name="Dugan S."/>
            <person name="Lee S.L."/>
            <person name="Chao H."/>
            <person name="Dinh H."/>
            <person name="Han Y."/>
            <person name="Doddapaneni H."/>
            <person name="Worley K.C."/>
            <person name="Muzny D.M."/>
            <person name="Gibbs R.A."/>
            <person name="Richards S."/>
        </authorList>
    </citation>
    <scope>NUCLEOTIDE SEQUENCE</scope>
    <source>
        <strain evidence="4">HAZT.00-mixed</strain>
        <tissue evidence="4">Whole organism</tissue>
    </source>
</reference>
<feature type="domain" description="YEATS" evidence="3">
    <location>
        <begin position="32"/>
        <end position="166"/>
    </location>
</feature>
<name>A0A6A0H9I1_HYAAZ</name>
<dbReference type="EMBL" id="JQDR03004737">
    <property type="protein sequence ID" value="KAA0201871.1"/>
    <property type="molecule type" value="Genomic_DNA"/>
</dbReference>
<dbReference type="PANTHER" id="PTHR47827">
    <property type="entry name" value="AHD DOMAIN-CONTAINING PROTEIN"/>
    <property type="match status" value="1"/>
</dbReference>
<dbReference type="CDD" id="cd16906">
    <property type="entry name" value="YEATS_AF-9_like"/>
    <property type="match status" value="1"/>
</dbReference>
<dbReference type="PROSITE" id="PS51037">
    <property type="entry name" value="YEATS"/>
    <property type="match status" value="1"/>
</dbReference>
<dbReference type="AlphaFoldDB" id="A0A6A0H9I1"/>
<dbReference type="Proteomes" id="UP000711488">
    <property type="component" value="Unassembled WGS sequence"/>
</dbReference>
<accession>A0A6A0H9I1</accession>
<proteinExistence type="predicted"/>
<keyword evidence="1 2" id="KW-0539">Nucleus</keyword>
<dbReference type="GO" id="GO:0045893">
    <property type="term" value="P:positive regulation of DNA-templated transcription"/>
    <property type="evidence" value="ECO:0007669"/>
    <property type="project" value="TreeGrafter"/>
</dbReference>
<dbReference type="PANTHER" id="PTHR47827:SF3">
    <property type="entry name" value="AF-9 ANC1 HOMOLOGY DOMAIN-CONTAINING PROTEIN"/>
    <property type="match status" value="1"/>
</dbReference>
<dbReference type="InterPro" id="IPR052790">
    <property type="entry name" value="YEATS_domain"/>
</dbReference>
<evidence type="ECO:0000313" key="4">
    <source>
        <dbReference type="EMBL" id="KAA0201871.1"/>
    </source>
</evidence>
<reference evidence="4" key="1">
    <citation type="submission" date="2014-08" db="EMBL/GenBank/DDBJ databases">
        <authorList>
            <person name="Murali S."/>
            <person name="Richards S."/>
            <person name="Bandaranaike D."/>
            <person name="Bellair M."/>
            <person name="Blankenburg K."/>
            <person name="Chao H."/>
            <person name="Dinh H."/>
            <person name="Doddapaneni H."/>
            <person name="Dugan-Rocha S."/>
            <person name="Elkadiri S."/>
            <person name="Gnanaolivu R."/>
            <person name="Hughes D."/>
            <person name="Lee S."/>
            <person name="Li M."/>
            <person name="Ming W."/>
            <person name="Munidasa M."/>
            <person name="Muniz J."/>
            <person name="Nguyen L."/>
            <person name="Osuji N."/>
            <person name="Pu L.-L."/>
            <person name="Puazo M."/>
            <person name="Skinner E."/>
            <person name="Qu C."/>
            <person name="Quiroz J."/>
            <person name="Raj R."/>
            <person name="Weissenberger G."/>
            <person name="Xin Y."/>
            <person name="Zou X."/>
            <person name="Han Y."/>
            <person name="Worley K."/>
            <person name="Muzny D."/>
            <person name="Gibbs R."/>
        </authorList>
    </citation>
    <scope>NUCLEOTIDE SEQUENCE</scope>
    <source>
        <strain evidence="4">HAZT.00-mixed</strain>
        <tissue evidence="4">Whole organism</tissue>
    </source>
</reference>
<dbReference type="GO" id="GO:0008023">
    <property type="term" value="C:transcription elongation factor complex"/>
    <property type="evidence" value="ECO:0007669"/>
    <property type="project" value="TreeGrafter"/>
</dbReference>
<dbReference type="Pfam" id="PF03366">
    <property type="entry name" value="YEATS"/>
    <property type="match status" value="1"/>
</dbReference>
<dbReference type="GO" id="GO:0003682">
    <property type="term" value="F:chromatin binding"/>
    <property type="evidence" value="ECO:0007669"/>
    <property type="project" value="TreeGrafter"/>
</dbReference>
<reference evidence="4" key="2">
    <citation type="journal article" date="2018" name="Environ. Sci. Technol.">
        <title>The Toxicogenome of Hyalella azteca: A Model for Sediment Ecotoxicology and Evolutionary Toxicology.</title>
        <authorList>
            <person name="Poynton H.C."/>
            <person name="Hasenbein S."/>
            <person name="Benoit J.B."/>
            <person name="Sepulveda M.S."/>
            <person name="Poelchau M.F."/>
            <person name="Hughes D.S.T."/>
            <person name="Murali S.C."/>
            <person name="Chen S."/>
            <person name="Glastad K.M."/>
            <person name="Goodisman M.A.D."/>
            <person name="Werren J.H."/>
            <person name="Vineis J.H."/>
            <person name="Bowen J.L."/>
            <person name="Friedrich M."/>
            <person name="Jones J."/>
            <person name="Robertson H.M."/>
            <person name="Feyereisen R."/>
            <person name="Mechler-Hickson A."/>
            <person name="Mathers N."/>
            <person name="Lee C.E."/>
            <person name="Colbourne J.K."/>
            <person name="Biales A."/>
            <person name="Johnston J.S."/>
            <person name="Wellborn G.A."/>
            <person name="Rosendale A.J."/>
            <person name="Cridge A.G."/>
            <person name="Munoz-Torres M.C."/>
            <person name="Bain P.A."/>
            <person name="Manny A.R."/>
            <person name="Major K.M."/>
            <person name="Lambert F.N."/>
            <person name="Vulpe C.D."/>
            <person name="Tuck P."/>
            <person name="Blalock B.J."/>
            <person name="Lin Y.Y."/>
            <person name="Smith M.E."/>
            <person name="Ochoa-Acuna H."/>
            <person name="Chen M.M."/>
            <person name="Childers C.P."/>
            <person name="Qu J."/>
            <person name="Dugan S."/>
            <person name="Lee S.L."/>
            <person name="Chao H."/>
            <person name="Dinh H."/>
            <person name="Han Y."/>
            <person name="Doddapaneni H."/>
            <person name="Worley K.C."/>
            <person name="Muzny D.M."/>
            <person name="Gibbs R.A."/>
            <person name="Richards S."/>
        </authorList>
    </citation>
    <scope>NUCLEOTIDE SEQUENCE</scope>
    <source>
        <strain evidence="4">HAZT.00-mixed</strain>
        <tissue evidence="4">Whole organism</tissue>
    </source>
</reference>
<comment type="caution">
    <text evidence="4">The sequence shown here is derived from an EMBL/GenBank/DDBJ whole genome shotgun (WGS) entry which is preliminary data.</text>
</comment>
<gene>
    <name evidence="4" type="ORF">HAZT_HAZT009827</name>
</gene>
<dbReference type="Gene3D" id="2.60.40.1970">
    <property type="entry name" value="YEATS domain"/>
    <property type="match status" value="1"/>
</dbReference>
<evidence type="ECO:0000259" key="3">
    <source>
        <dbReference type="PROSITE" id="PS51037"/>
    </source>
</evidence>